<dbReference type="FunFam" id="3.30.1490.100:FF:000004">
    <property type="entry name" value="DNA polymerase IV"/>
    <property type="match status" value="1"/>
</dbReference>
<dbReference type="InterPro" id="IPR043128">
    <property type="entry name" value="Rev_trsase/Diguanyl_cyclase"/>
</dbReference>
<keyword evidence="12 17" id="KW-0239">DNA-directed DNA polymerase</keyword>
<keyword evidence="10 17" id="KW-0227">DNA damage</keyword>
<feature type="active site" evidence="17">
    <location>
        <position position="136"/>
    </location>
</feature>
<dbReference type="GO" id="GO:0006261">
    <property type="term" value="P:DNA-templated DNA replication"/>
    <property type="evidence" value="ECO:0007669"/>
    <property type="project" value="UniProtKB-UniRule"/>
</dbReference>
<dbReference type="GO" id="GO:0006281">
    <property type="term" value="P:DNA repair"/>
    <property type="evidence" value="ECO:0007669"/>
    <property type="project" value="UniProtKB-UniRule"/>
</dbReference>
<dbReference type="GO" id="GO:0000287">
    <property type="term" value="F:magnesium ion binding"/>
    <property type="evidence" value="ECO:0007669"/>
    <property type="project" value="UniProtKB-UniRule"/>
</dbReference>
<dbReference type="HAMAP" id="MF_01113">
    <property type="entry name" value="DNApol_IV"/>
    <property type="match status" value="1"/>
</dbReference>
<evidence type="ECO:0000256" key="13">
    <source>
        <dbReference type="ARBA" id="ARBA00023125"/>
    </source>
</evidence>
<dbReference type="Gene3D" id="3.40.1170.60">
    <property type="match status" value="1"/>
</dbReference>
<dbReference type="EC" id="2.7.7.7" evidence="17"/>
<comment type="function">
    <text evidence="15 17">Poorly processive, error-prone DNA polymerase involved in untargeted mutagenesis. Copies undamaged DNA at stalled replication forks, which arise in vivo from mismatched or misaligned primer ends. These misaligned primers can be extended by PolIV. Exhibits no 3'-5' exonuclease (proofreading) activity. May be involved in translesional synthesis, in conjunction with the beta clamp from PolIII.</text>
</comment>
<name>A0A8E0KLM6_9CAUL</name>
<keyword evidence="13 17" id="KW-0238">DNA-binding</keyword>
<proteinExistence type="inferred from homology"/>
<evidence type="ECO:0000256" key="4">
    <source>
        <dbReference type="ARBA" id="ARBA00022457"/>
    </source>
</evidence>
<dbReference type="InterPro" id="IPR050116">
    <property type="entry name" value="DNA_polymerase-Y"/>
</dbReference>
<evidence type="ECO:0000256" key="5">
    <source>
        <dbReference type="ARBA" id="ARBA00022490"/>
    </source>
</evidence>
<keyword evidence="9 17" id="KW-0479">Metal-binding</keyword>
<keyword evidence="20" id="KW-1185">Reference proteome</keyword>
<evidence type="ECO:0000256" key="15">
    <source>
        <dbReference type="ARBA" id="ARBA00025589"/>
    </source>
</evidence>
<dbReference type="RefSeq" id="WP_021696063.1">
    <property type="nucleotide sequence ID" value="NZ_BATC01000002.1"/>
</dbReference>
<comment type="cofactor">
    <cofactor evidence="17">
        <name>Mg(2+)</name>
        <dbReference type="ChEBI" id="CHEBI:18420"/>
    </cofactor>
    <text evidence="17">Binds 2 magnesium ions per subunit.</text>
</comment>
<dbReference type="Pfam" id="PF11799">
    <property type="entry name" value="IMS_C"/>
    <property type="match status" value="1"/>
</dbReference>
<dbReference type="InterPro" id="IPR043502">
    <property type="entry name" value="DNA/RNA_pol_sf"/>
</dbReference>
<evidence type="ECO:0000256" key="12">
    <source>
        <dbReference type="ARBA" id="ARBA00022932"/>
    </source>
</evidence>
<keyword evidence="6 17" id="KW-0808">Transferase</keyword>
<dbReference type="AlphaFoldDB" id="A0A8E0KLM6"/>
<dbReference type="GO" id="GO:0042276">
    <property type="term" value="P:error-prone translesion synthesis"/>
    <property type="evidence" value="ECO:0007669"/>
    <property type="project" value="TreeGrafter"/>
</dbReference>
<dbReference type="GO" id="GO:0005829">
    <property type="term" value="C:cytosol"/>
    <property type="evidence" value="ECO:0007669"/>
    <property type="project" value="TreeGrafter"/>
</dbReference>
<dbReference type="PANTHER" id="PTHR11076">
    <property type="entry name" value="DNA REPAIR POLYMERASE UMUC / TRANSFERASE FAMILY MEMBER"/>
    <property type="match status" value="1"/>
</dbReference>
<dbReference type="FunFam" id="3.40.1170.60:FF:000001">
    <property type="entry name" value="DNA polymerase IV"/>
    <property type="match status" value="1"/>
</dbReference>
<evidence type="ECO:0000256" key="11">
    <source>
        <dbReference type="ARBA" id="ARBA00022842"/>
    </source>
</evidence>
<feature type="domain" description="UmuC" evidence="18">
    <location>
        <begin position="38"/>
        <end position="218"/>
    </location>
</feature>
<evidence type="ECO:0000256" key="7">
    <source>
        <dbReference type="ARBA" id="ARBA00022695"/>
    </source>
</evidence>
<evidence type="ECO:0000256" key="6">
    <source>
        <dbReference type="ARBA" id="ARBA00022679"/>
    </source>
</evidence>
<keyword evidence="4 17" id="KW-0515">Mutator protein</keyword>
<dbReference type="GO" id="GO:0003887">
    <property type="term" value="F:DNA-directed DNA polymerase activity"/>
    <property type="evidence" value="ECO:0007669"/>
    <property type="project" value="UniProtKB-UniRule"/>
</dbReference>
<keyword evidence="5 17" id="KW-0963">Cytoplasm</keyword>
<keyword evidence="14 17" id="KW-0234">DNA repair</keyword>
<accession>A0A8E0KLM6</accession>
<evidence type="ECO:0000256" key="17">
    <source>
        <dbReference type="HAMAP-Rule" id="MF_01113"/>
    </source>
</evidence>
<feature type="binding site" evidence="17">
    <location>
        <position position="42"/>
    </location>
    <ligand>
        <name>Mg(2+)</name>
        <dbReference type="ChEBI" id="CHEBI:18420"/>
    </ligand>
</feature>
<dbReference type="Pfam" id="PF00817">
    <property type="entry name" value="IMS"/>
    <property type="match status" value="1"/>
</dbReference>
<keyword evidence="7 17" id="KW-0548">Nucleotidyltransferase</keyword>
<dbReference type="InterPro" id="IPR001126">
    <property type="entry name" value="UmuC"/>
</dbReference>
<dbReference type="Gene3D" id="3.30.1490.100">
    <property type="entry name" value="DNA polymerase, Y-family, little finger domain"/>
    <property type="match status" value="1"/>
</dbReference>
<evidence type="ECO:0000256" key="10">
    <source>
        <dbReference type="ARBA" id="ARBA00022763"/>
    </source>
</evidence>
<evidence type="ECO:0000256" key="9">
    <source>
        <dbReference type="ARBA" id="ARBA00022723"/>
    </source>
</evidence>
<dbReference type="SUPFAM" id="SSF100879">
    <property type="entry name" value="Lesion bypass DNA polymerase (Y-family), little finger domain"/>
    <property type="match status" value="1"/>
</dbReference>
<feature type="binding site" evidence="17">
    <location>
        <position position="135"/>
    </location>
    <ligand>
        <name>Mg(2+)</name>
        <dbReference type="ChEBI" id="CHEBI:18420"/>
    </ligand>
</feature>
<feature type="site" description="Substrate discrimination" evidence="17">
    <location>
        <position position="47"/>
    </location>
</feature>
<organism evidence="19 20">
    <name type="scientific">Brevundimonas abyssalis TAR-001</name>
    <dbReference type="NCBI Taxonomy" id="1391729"/>
    <lineage>
        <taxon>Bacteria</taxon>
        <taxon>Pseudomonadati</taxon>
        <taxon>Pseudomonadota</taxon>
        <taxon>Alphaproteobacteria</taxon>
        <taxon>Caulobacterales</taxon>
        <taxon>Caulobacteraceae</taxon>
        <taxon>Brevundimonas</taxon>
    </lineage>
</organism>
<comment type="similarity">
    <text evidence="2 17">Belongs to the DNA polymerase type-Y family.</text>
</comment>
<reference evidence="20" key="1">
    <citation type="journal article" date="2013" name="Genome Announc.">
        <title>Draft Genome Sequence of the Dimorphic Prosthecate Bacterium Brevundimonas abyssalis TAR-001T.</title>
        <authorList>
            <person name="Tsubouchi T."/>
            <person name="Nishi S."/>
            <person name="Usui K."/>
            <person name="Shimane Y."/>
            <person name="Takaki Y."/>
            <person name="Maruyama T."/>
            <person name="Hatada Y."/>
        </authorList>
    </citation>
    <scope>NUCLEOTIDE SEQUENCE [LARGE SCALE GENOMIC DNA]</scope>
    <source>
        <strain evidence="20">TAR-001</strain>
    </source>
</reference>
<dbReference type="CDD" id="cd03586">
    <property type="entry name" value="PolY_Pol_IV_kappa"/>
    <property type="match status" value="1"/>
</dbReference>
<gene>
    <name evidence="17" type="primary">dinB</name>
    <name evidence="19" type="ORF">MBEBAB_0217</name>
</gene>
<dbReference type="Proteomes" id="UP000016569">
    <property type="component" value="Unassembled WGS sequence"/>
</dbReference>
<dbReference type="OrthoDB" id="9808813at2"/>
<dbReference type="EMBL" id="BATC01000002">
    <property type="protein sequence ID" value="GAD57967.1"/>
    <property type="molecule type" value="Genomic_DNA"/>
</dbReference>
<evidence type="ECO:0000256" key="3">
    <source>
        <dbReference type="ARBA" id="ARBA00011245"/>
    </source>
</evidence>
<dbReference type="InterPro" id="IPR017961">
    <property type="entry name" value="DNA_pol_Y-fam_little_finger"/>
</dbReference>
<dbReference type="PANTHER" id="PTHR11076:SF33">
    <property type="entry name" value="DNA POLYMERASE KAPPA"/>
    <property type="match status" value="1"/>
</dbReference>
<dbReference type="SUPFAM" id="SSF56672">
    <property type="entry name" value="DNA/RNA polymerases"/>
    <property type="match status" value="1"/>
</dbReference>
<evidence type="ECO:0000313" key="19">
    <source>
        <dbReference type="EMBL" id="GAD57967.1"/>
    </source>
</evidence>
<comment type="subcellular location">
    <subcellularLocation>
        <location evidence="1 17">Cytoplasm</location>
    </subcellularLocation>
</comment>
<sequence length="431" mass="46735">MKAICRDCLWTGERIVSRCPACGSPRVVVHDELDRLTIAHLDCDAFYASVEKRDRPELRDKPVIVGGGKRGVVSTACYVARLYGVGSAMPMFKALKACPDAVVIKPDFARYKHESGRILGALAKLTPLIQTLSLDEAWADLSGTERLNGGPPAFQLIRLQKQIESETGLTVSIGLAPNRFLAKIASELDKPRGFSVIGAAEAKSLLADKPVTILPGVGKVFSKSLRSDGYATVGDLARAEVKDLVRRYGESGLRLHDLAHARDARPVNPDHDRKGMSAETTFNDDLAALEDLEAELWPLCEKLAAKARRDGVASRVIVLKLRATDFRLYTRRRTVPDPIQTARGLFAVGRELLKPEIGRPWRLIGIGMADIVDAEDAPAGLFADDQTRALKTETTIDALREKYGAGAVVAGRALKPGGGTSKSRAKPQEPS</sequence>
<evidence type="ECO:0000256" key="2">
    <source>
        <dbReference type="ARBA" id="ARBA00010945"/>
    </source>
</evidence>
<dbReference type="PROSITE" id="PS50173">
    <property type="entry name" value="UMUC"/>
    <property type="match status" value="1"/>
</dbReference>
<dbReference type="NCBIfam" id="NF002751">
    <property type="entry name" value="PRK02794.1"/>
    <property type="match status" value="1"/>
</dbReference>
<keyword evidence="11 17" id="KW-0460">Magnesium</keyword>
<keyword evidence="8 17" id="KW-0235">DNA replication</keyword>
<evidence type="ECO:0000259" key="18">
    <source>
        <dbReference type="PROSITE" id="PS50173"/>
    </source>
</evidence>
<evidence type="ECO:0000256" key="1">
    <source>
        <dbReference type="ARBA" id="ARBA00004496"/>
    </source>
</evidence>
<dbReference type="InterPro" id="IPR036775">
    <property type="entry name" value="DNA_pol_Y-fam_lit_finger_sf"/>
</dbReference>
<dbReference type="Gene3D" id="3.30.70.270">
    <property type="match status" value="1"/>
</dbReference>
<dbReference type="GO" id="GO:0003684">
    <property type="term" value="F:damaged DNA binding"/>
    <property type="evidence" value="ECO:0007669"/>
    <property type="project" value="InterPro"/>
</dbReference>
<dbReference type="GO" id="GO:0009432">
    <property type="term" value="P:SOS response"/>
    <property type="evidence" value="ECO:0007669"/>
    <property type="project" value="TreeGrafter"/>
</dbReference>
<comment type="catalytic activity">
    <reaction evidence="16 17">
        <text>DNA(n) + a 2'-deoxyribonucleoside 5'-triphosphate = DNA(n+1) + diphosphate</text>
        <dbReference type="Rhea" id="RHEA:22508"/>
        <dbReference type="Rhea" id="RHEA-COMP:17339"/>
        <dbReference type="Rhea" id="RHEA-COMP:17340"/>
        <dbReference type="ChEBI" id="CHEBI:33019"/>
        <dbReference type="ChEBI" id="CHEBI:61560"/>
        <dbReference type="ChEBI" id="CHEBI:173112"/>
        <dbReference type="EC" id="2.7.7.7"/>
    </reaction>
</comment>
<protein>
    <recommendedName>
        <fullName evidence="17">DNA polymerase IV</fullName>
        <shortName evidence="17">Pol IV</shortName>
        <ecNumber evidence="17">2.7.7.7</ecNumber>
    </recommendedName>
</protein>
<comment type="caution">
    <text evidence="19">The sequence shown here is derived from an EMBL/GenBank/DDBJ whole genome shotgun (WGS) entry which is preliminary data.</text>
</comment>
<evidence type="ECO:0000256" key="16">
    <source>
        <dbReference type="ARBA" id="ARBA00049244"/>
    </source>
</evidence>
<evidence type="ECO:0000256" key="14">
    <source>
        <dbReference type="ARBA" id="ARBA00023204"/>
    </source>
</evidence>
<dbReference type="NCBIfam" id="NF002677">
    <property type="entry name" value="PRK02406.1"/>
    <property type="match status" value="1"/>
</dbReference>
<dbReference type="InterPro" id="IPR022880">
    <property type="entry name" value="DNApol_IV"/>
</dbReference>
<evidence type="ECO:0000256" key="8">
    <source>
        <dbReference type="ARBA" id="ARBA00022705"/>
    </source>
</evidence>
<evidence type="ECO:0000313" key="20">
    <source>
        <dbReference type="Proteomes" id="UP000016569"/>
    </source>
</evidence>
<comment type="subunit">
    <text evidence="3 17">Monomer.</text>
</comment>
<dbReference type="Gene3D" id="1.10.150.20">
    <property type="entry name" value="5' to 3' exonuclease, C-terminal subdomain"/>
    <property type="match status" value="1"/>
</dbReference>